<dbReference type="SMR" id="Q7TUK3"/>
<sequence length="347" mass="39894">MGQSKQNKFNTTSKSKSFFPIKQHRFDSSKHPIIQSTQKCAARMTTMLSAQEEQMLEGLTNSLQCNQREAIRIALHEASRSGFRALQSASRYARASTTNKGHTGRSRPLWVSLPKAEKHHAICLADQLELTDKEILRLAIIWLAKAIKDETITKLQDTPKLSQDSLAKQWSQTHKGEPSKLTKLKASAKAAYQKAEALGQEKDKQLYEQRGLMMQQLGNQAQLTTIDAMLQREADELIDQIINDFKDTEALDQKEEEIFRIMISYQIWDEQLATEIWQQEQQRKQAEALEPEMTDEMLDEWLKGIREETQDKANQPTTTPVQLIPQQPRESLTPEELIIRRFFDALD</sequence>
<proteinExistence type="predicted"/>
<dbReference type="eggNOG" id="ENOG503221G">
    <property type="taxonomic scope" value="Bacteria"/>
</dbReference>
<gene>
    <name evidence="1" type="ordered locus">PMT_2127</name>
</gene>
<protein>
    <submittedName>
        <fullName evidence="1">Possible Pancreatic hormone peptide</fullName>
    </submittedName>
</protein>
<organism evidence="1 2">
    <name type="scientific">Prochlorococcus marinus (strain MIT 9313)</name>
    <dbReference type="NCBI Taxonomy" id="74547"/>
    <lineage>
        <taxon>Bacteria</taxon>
        <taxon>Bacillati</taxon>
        <taxon>Cyanobacteriota</taxon>
        <taxon>Cyanophyceae</taxon>
        <taxon>Synechococcales</taxon>
        <taxon>Prochlorococcaceae</taxon>
        <taxon>Prochlorococcus</taxon>
    </lineage>
</organism>
<reference evidence="1 2" key="1">
    <citation type="journal article" date="2003" name="Nature">
        <title>Genome divergence in two Prochlorococcus ecotypes reflects oceanic niche differentiation.</title>
        <authorList>
            <person name="Rocap G."/>
            <person name="Larimer F.W."/>
            <person name="Lamerdin J.E."/>
            <person name="Malfatti S."/>
            <person name="Chain P."/>
            <person name="Ahlgren N.A."/>
            <person name="Arellano A."/>
            <person name="Coleman M."/>
            <person name="Hauser L."/>
            <person name="Hess W.R."/>
            <person name="Johnson Z.I."/>
            <person name="Land M.L."/>
            <person name="Lindell D."/>
            <person name="Post A.F."/>
            <person name="Regala W."/>
            <person name="Shah M."/>
            <person name="Shaw S.L."/>
            <person name="Steglich C."/>
            <person name="Sullivan M.B."/>
            <person name="Ting C.S."/>
            <person name="Tolonen A."/>
            <person name="Webb E.A."/>
            <person name="Zinser E.R."/>
            <person name="Chisholm S.W."/>
        </authorList>
    </citation>
    <scope>NUCLEOTIDE SEQUENCE [LARGE SCALE GENOMIC DNA]</scope>
    <source>
        <strain evidence="2">MIT 9313</strain>
    </source>
</reference>
<dbReference type="AlphaFoldDB" id="Q7TUK3"/>
<accession>Q7TUK3</accession>
<evidence type="ECO:0000313" key="2">
    <source>
        <dbReference type="Proteomes" id="UP000001423"/>
    </source>
</evidence>
<name>Q7TUK3_PROMM</name>
<evidence type="ECO:0000313" key="1">
    <source>
        <dbReference type="EMBL" id="CAE22301.1"/>
    </source>
</evidence>
<dbReference type="EMBL" id="BX548175">
    <property type="protein sequence ID" value="CAE22301.1"/>
    <property type="molecule type" value="Genomic_DNA"/>
</dbReference>
<dbReference type="KEGG" id="pmt:PMT_2127"/>
<dbReference type="HOGENOM" id="CLU_798920_0_0_3"/>
<dbReference type="Proteomes" id="UP000001423">
    <property type="component" value="Chromosome"/>
</dbReference>
<keyword evidence="2" id="KW-1185">Reference proteome</keyword>